<name>I2Q566_9BACT</name>
<feature type="domain" description="Transglycosylase SLT" evidence="2">
    <location>
        <begin position="366"/>
        <end position="442"/>
    </location>
</feature>
<feature type="region of interest" description="Disordered" evidence="1">
    <location>
        <begin position="880"/>
        <end position="904"/>
    </location>
</feature>
<accession>I2Q566</accession>
<proteinExistence type="predicted"/>
<reference evidence="3" key="1">
    <citation type="submission" date="2011-11" db="EMBL/GenBank/DDBJ databases">
        <title>Improved High-Quality Draft sequence of Desulfovibrio sp. U5L.</title>
        <authorList>
            <consortium name="US DOE Joint Genome Institute"/>
            <person name="Lucas S."/>
            <person name="Han J."/>
            <person name="Lapidus A."/>
            <person name="Cheng J.-F."/>
            <person name="Goodwin L."/>
            <person name="Pitluck S."/>
            <person name="Peters L."/>
            <person name="Ovchinnikova G."/>
            <person name="Held B."/>
            <person name="Detter J.C."/>
            <person name="Han C."/>
            <person name="Tapia R."/>
            <person name="Land M."/>
            <person name="Hauser L."/>
            <person name="Kyrpides N."/>
            <person name="Ivanova N."/>
            <person name="Pagani I."/>
            <person name="Gabster J."/>
            <person name="Walker C."/>
            <person name="Stolyar S."/>
            <person name="Stahl D."/>
            <person name="Arkin A."/>
            <person name="Dehal P."/>
            <person name="Hazen T."/>
            <person name="Woyke T."/>
        </authorList>
    </citation>
    <scope>NUCLEOTIDE SEQUENCE [LARGE SCALE GENOMIC DNA]</scope>
    <source>
        <strain evidence="3">U5L</strain>
    </source>
</reference>
<evidence type="ECO:0000313" key="3">
    <source>
        <dbReference type="EMBL" id="EIG54922.1"/>
    </source>
</evidence>
<dbReference type="HOGENOM" id="CLU_236261_0_0_7"/>
<dbReference type="EMBL" id="JH600068">
    <property type="protein sequence ID" value="EIG54922.1"/>
    <property type="molecule type" value="Genomic_DNA"/>
</dbReference>
<evidence type="ECO:0000256" key="1">
    <source>
        <dbReference type="SAM" id="MobiDB-lite"/>
    </source>
</evidence>
<gene>
    <name evidence="3" type="ORF">DesU5LDRAFT_3289</name>
</gene>
<dbReference type="InterPro" id="IPR008258">
    <property type="entry name" value="Transglycosylase_SLT_dom_1"/>
</dbReference>
<feature type="region of interest" description="Disordered" evidence="1">
    <location>
        <begin position="1624"/>
        <end position="1648"/>
    </location>
</feature>
<dbReference type="Gene3D" id="1.10.530.10">
    <property type="match status" value="1"/>
</dbReference>
<evidence type="ECO:0000259" key="2">
    <source>
        <dbReference type="Pfam" id="PF01464"/>
    </source>
</evidence>
<organism evidence="3">
    <name type="scientific">Desulfovibrio sp. U5L</name>
    <dbReference type="NCBI Taxonomy" id="596152"/>
    <lineage>
        <taxon>Bacteria</taxon>
        <taxon>Pseudomonadati</taxon>
        <taxon>Thermodesulfobacteriota</taxon>
        <taxon>Desulfovibrionia</taxon>
        <taxon>Desulfovibrionales</taxon>
        <taxon>Desulfovibrionaceae</taxon>
        <taxon>Desulfovibrio</taxon>
    </lineage>
</organism>
<feature type="region of interest" description="Disordered" evidence="1">
    <location>
        <begin position="578"/>
        <end position="605"/>
    </location>
</feature>
<dbReference type="OrthoDB" id="270332at2"/>
<protein>
    <submittedName>
        <fullName evidence="3">Transglycosylase family protein</fullName>
    </submittedName>
</protein>
<dbReference type="Pfam" id="PF01464">
    <property type="entry name" value="SLT"/>
    <property type="match status" value="1"/>
</dbReference>
<dbReference type="NCBIfam" id="NF032893">
    <property type="entry name" value="tail-700"/>
    <property type="match status" value="1"/>
</dbReference>
<dbReference type="SUPFAM" id="SSF53955">
    <property type="entry name" value="Lysozyme-like"/>
    <property type="match status" value="1"/>
</dbReference>
<dbReference type="eggNOG" id="COG1040">
    <property type="taxonomic scope" value="Bacteria"/>
</dbReference>
<feature type="region of interest" description="Disordered" evidence="1">
    <location>
        <begin position="532"/>
        <end position="563"/>
    </location>
</feature>
<dbReference type="STRING" id="596152.DesU5LDRAFT_3289"/>
<dbReference type="InterPro" id="IPR023346">
    <property type="entry name" value="Lysozyme-like_dom_sf"/>
</dbReference>
<sequence length="1878" mass="203671">MEYIPVDHDPFATAPGTPSGAVMTPVDHDPFAAENASRGGVKLTPVDHDPFSEKGQTATDYGVTLRKALDRTGAAMGYGLQKIGLDETGQAVRDFYHAREATAPQQSESYKRQEATPWTEAIKSPATAVGKLAGDVLSAAPDMALATGAAMATGGLALPGVAGAVAGGAAGGAAFGLGGAERAAHEIETMPEEQLRATPAFADAYAKTDPGLPDAERLTLARKSVADTVARATMGANIGVGGVVGPFGGAAGRLAEKAMPSLAGRIASGSIEGGAFMGGMQTADNAVRQGYVDPNTSLTEGLPDAVVGGAVFGGAHSLVKGKPPQAADQSARIDTRPGGDIFDALHSAADAAEAKPAASGPAVPDFIQAAATRVGEDPAYLMRNMMAESGGKADAKASTSSAQGLFQFTDPTWRAMVNQYGRDFGLTMDGRGDPTQQATAASLFTRDNRAFLRDALGREPSDGDLYTAAFLGRGGAEKFLDGLAENAGDQAINHASPAAVRANWSIFHTKDGRPRTLQEVYDMMAAKVAPKDGEAAGASRQDVAAPTGQPTPETPAQAPESWPLRPELDALRQDMEQRAPGVQEAEGNPWDMRPPAMRIDDNLGLGTPLGRQAELDSLRQDILGRDVASKAADEVGAPVPAVAAERINSRPALPEGQTFDMVPVPADKVERLPARLADSPTMPAQPGDIRFHLNDKPAEAFQGITPEDVAHGIKGYTEAAPGAAPVRIVRTMDELPPHLLEEYRRSGSTGAIEGVYDRGTRAVWLVADNLESKSRAGEIWLHENVAHHGLRGVFGTDARFDKFLTGMAKDYGFSDHIAAEEHIARLAERMNVGEALAPRDRSLWGRFVDYVRGWLVKNGWATPKPADLDALLRDSLTRMTRGGGERGAEGSARFSARPEDRLEADAGEAAKEVAKGARREIGPMARWLGTPDYTFQKHPVAWKIYNTFRDRVSRAHEILHTALDLPDGKTVMDRWKTLPENTRALVNQIIDVADVREIRRPAVEEWMAQQNVPEAAREMYRLMRDKYDALLDERLRPYKEMLDKGVNPDIQYRDADGKLVTMSLKEAVNEMGQMRGFYAPRIRQNGDLAVMARRKLPGGDYEYARHHVDWKHQAKGLEKKLRAEGWEITGREPVQRLGESTQQAIARVGEVAKVVESAAQGMKGAPEEARKAFLESLVEELSTDIKARGFRSSAIRRTGREGRVVRGYIEDAGERFAQYAQRTSYGIAKMEAAQEAVRSMFATGPDGKMLLDPRREPRTFEMVQNYLQDQLRNPEKADRIISLGKSIATFKYLGFNAKSALVNLTTLATQVPPAMRVYGSDSKVSLLRCDHELARALPDAMAFMLGKSRKNLNPDERSFLAEIQRKDLDDPQFAREAFKTYQATAGRAWSQIMNKAMLMFGATEQFNRLSTQLAAYRVARLAGFGHQEATERALLASDRAHGVYGREAMPEAAWGTNAGARMMQLGYVYQKYAHNTLQLLADVWGKGDARAFMHLLAAPLVMGGVSTGMGALYWTAAKAIYSTLGDSRDPKEAFFAWVRRALGQDAEQYARFGALGGLGIDVSGSMDTQVRMPASLKDLAGPIGGVANDLVGDRGAAHYLATGQPGKALEKALPTGVAKPFQAMRESTEGVTSSRGYPLRDDQGGNYMPTPVETTAKAMGFRPAREARLKDMDQAAREEERSFQDRRNDIMESYRALTAAGGTDRKRLDGLVSDIAKFNAEVESFGRADVQPITQKSLESSLMRFRNASKQELGRRGMGDAPEADSIGPENFALADQMVRFREVKAKVNDLYARAEDLAQAGRMDEARQLAQRTGVVSMHDLIADIEGELRDAAALRKDAEETPRLSGAQREAARREADFRVRRALRFFETKAARWRQ</sequence>
<dbReference type="eggNOG" id="COG0741">
    <property type="taxonomic scope" value="Bacteria"/>
</dbReference>